<evidence type="ECO:0000313" key="2">
    <source>
        <dbReference type="EMBL" id="KAE9390211.1"/>
    </source>
</evidence>
<evidence type="ECO:0000313" key="3">
    <source>
        <dbReference type="Proteomes" id="UP000799118"/>
    </source>
</evidence>
<accession>A0A6A4GWS0</accession>
<feature type="compositionally biased region" description="Basic and acidic residues" evidence="1">
    <location>
        <begin position="1"/>
        <end position="13"/>
    </location>
</feature>
<name>A0A6A4GWS0_9AGAR</name>
<sequence>MGNENRKSRDLRVMKNVQKTAKHEAKQGNDNSEAREKQRDSSPMQELMTKQNFLQENVYTRFARDPLWRSFFRVNKCTNTVNNAPANYQCQRYMHFTHHFSKELRRERLHMVVVIFRLRSYLVAGTFDEDLPDENQAIKCLGCTGSFRGDLAICFYNSNRQNELLYGMPRYPSLQARDEALKGVIDRICFYTDGVKKAGENSLPCVAQD</sequence>
<keyword evidence="3" id="KW-1185">Reference proteome</keyword>
<dbReference type="AlphaFoldDB" id="A0A6A4GWS0"/>
<gene>
    <name evidence="2" type="ORF">BT96DRAFT_946301</name>
</gene>
<reference evidence="2" key="1">
    <citation type="journal article" date="2019" name="Environ. Microbiol.">
        <title>Fungal ecological strategies reflected in gene transcription - a case study of two litter decomposers.</title>
        <authorList>
            <person name="Barbi F."/>
            <person name="Kohler A."/>
            <person name="Barry K."/>
            <person name="Baskaran P."/>
            <person name="Daum C."/>
            <person name="Fauchery L."/>
            <person name="Ihrmark K."/>
            <person name="Kuo A."/>
            <person name="LaButti K."/>
            <person name="Lipzen A."/>
            <person name="Morin E."/>
            <person name="Grigoriev I.V."/>
            <person name="Henrissat B."/>
            <person name="Lindahl B."/>
            <person name="Martin F."/>
        </authorList>
    </citation>
    <scope>NUCLEOTIDE SEQUENCE</scope>
    <source>
        <strain evidence="2">JB14</strain>
    </source>
</reference>
<protein>
    <submittedName>
        <fullName evidence="2">Uncharacterized protein</fullName>
    </submittedName>
</protein>
<dbReference type="Proteomes" id="UP000799118">
    <property type="component" value="Unassembled WGS sequence"/>
</dbReference>
<feature type="region of interest" description="Disordered" evidence="1">
    <location>
        <begin position="1"/>
        <end position="46"/>
    </location>
</feature>
<organism evidence="2 3">
    <name type="scientific">Gymnopus androsaceus JB14</name>
    <dbReference type="NCBI Taxonomy" id="1447944"/>
    <lineage>
        <taxon>Eukaryota</taxon>
        <taxon>Fungi</taxon>
        <taxon>Dikarya</taxon>
        <taxon>Basidiomycota</taxon>
        <taxon>Agaricomycotina</taxon>
        <taxon>Agaricomycetes</taxon>
        <taxon>Agaricomycetidae</taxon>
        <taxon>Agaricales</taxon>
        <taxon>Marasmiineae</taxon>
        <taxon>Omphalotaceae</taxon>
        <taxon>Gymnopus</taxon>
    </lineage>
</organism>
<evidence type="ECO:0000256" key="1">
    <source>
        <dbReference type="SAM" id="MobiDB-lite"/>
    </source>
</evidence>
<dbReference type="OrthoDB" id="2828597at2759"/>
<proteinExistence type="predicted"/>
<feature type="compositionally biased region" description="Basic and acidic residues" evidence="1">
    <location>
        <begin position="21"/>
        <end position="40"/>
    </location>
</feature>
<dbReference type="EMBL" id="ML769666">
    <property type="protein sequence ID" value="KAE9390211.1"/>
    <property type="molecule type" value="Genomic_DNA"/>
</dbReference>